<protein>
    <submittedName>
        <fullName evidence="2">Uncharacterized protein</fullName>
    </submittedName>
</protein>
<accession>A0AAN2TTN8</accession>
<dbReference type="AlphaFoldDB" id="A0AAN2TTN8"/>
<keyword evidence="3" id="KW-1185">Reference proteome</keyword>
<keyword evidence="1" id="KW-1133">Transmembrane helix</keyword>
<dbReference type="EMBL" id="CCXW01000001">
    <property type="protein sequence ID" value="CEG33248.1"/>
    <property type="molecule type" value="Genomic_DNA"/>
</dbReference>
<comment type="caution">
    <text evidence="2">The sequence shown here is derived from an EMBL/GenBank/DDBJ whole genome shotgun (WGS) entry which is preliminary data.</text>
</comment>
<name>A0AAN2TTN8_9BACI</name>
<proteinExistence type="predicted"/>
<sequence length="44" mass="5085">MLNIKYSLLWLAVKEGFFIKVIVEWIIPITQTGVVMLPVQLIVK</sequence>
<gene>
    <name evidence="2" type="ORF">BN1180_03420</name>
</gene>
<keyword evidence="1" id="KW-0812">Transmembrane</keyword>
<evidence type="ECO:0000313" key="2">
    <source>
        <dbReference type="EMBL" id="CEG33248.1"/>
    </source>
</evidence>
<evidence type="ECO:0000256" key="1">
    <source>
        <dbReference type="SAM" id="Phobius"/>
    </source>
</evidence>
<reference evidence="2 3" key="1">
    <citation type="journal article" date="2014" name="Genome Announc.">
        <title>Genome Sequence of Bacillus simplex Strain P558, Isolated from a Human Fecal Sample.</title>
        <authorList>
            <person name="Croce O."/>
            <person name="Hugon P."/>
            <person name="Lagier J.C."/>
            <person name="Bibi F."/>
            <person name="Robert C."/>
            <person name="Azhar E.I."/>
            <person name="Raoult D."/>
            <person name="Fournier P.E."/>
        </authorList>
    </citation>
    <scope>NUCLEOTIDE SEQUENCE [LARGE SCALE GENOMIC DNA]</scope>
    <source>
        <strain evidence="2 3">P558</strain>
    </source>
</reference>
<keyword evidence="1" id="KW-0472">Membrane</keyword>
<feature type="transmembrane region" description="Helical" evidence="1">
    <location>
        <begin position="21"/>
        <end position="43"/>
    </location>
</feature>
<organism evidence="2 3">
    <name type="scientific">Peribacillus simplex</name>
    <dbReference type="NCBI Taxonomy" id="1478"/>
    <lineage>
        <taxon>Bacteria</taxon>
        <taxon>Bacillati</taxon>
        <taxon>Bacillota</taxon>
        <taxon>Bacilli</taxon>
        <taxon>Bacillales</taxon>
        <taxon>Bacillaceae</taxon>
        <taxon>Peribacillus</taxon>
    </lineage>
</organism>
<dbReference type="Proteomes" id="UP000182110">
    <property type="component" value="Unassembled WGS sequence"/>
</dbReference>
<evidence type="ECO:0000313" key="3">
    <source>
        <dbReference type="Proteomes" id="UP000182110"/>
    </source>
</evidence>